<comment type="caution">
    <text evidence="2">The sequence shown here is derived from an EMBL/GenBank/DDBJ whole genome shotgun (WGS) entry which is preliminary data.</text>
</comment>
<keyword evidence="1" id="KW-0732">Signal</keyword>
<feature type="signal peptide" evidence="1">
    <location>
        <begin position="1"/>
        <end position="19"/>
    </location>
</feature>
<protein>
    <submittedName>
        <fullName evidence="2">Spherulation-specific family 4-domain-containing protein</fullName>
    </submittedName>
</protein>
<evidence type="ECO:0000313" key="3">
    <source>
        <dbReference type="Proteomes" id="UP001174934"/>
    </source>
</evidence>
<reference evidence="2" key="1">
    <citation type="submission" date="2023-06" db="EMBL/GenBank/DDBJ databases">
        <title>Genome-scale phylogeny and comparative genomics of the fungal order Sordariales.</title>
        <authorList>
            <consortium name="Lawrence Berkeley National Laboratory"/>
            <person name="Hensen N."/>
            <person name="Bonometti L."/>
            <person name="Westerberg I."/>
            <person name="Brannstrom I.O."/>
            <person name="Guillou S."/>
            <person name="Cros-Aarteil S."/>
            <person name="Calhoun S."/>
            <person name="Haridas S."/>
            <person name="Kuo A."/>
            <person name="Mondo S."/>
            <person name="Pangilinan J."/>
            <person name="Riley R."/>
            <person name="LaButti K."/>
            <person name="Andreopoulos B."/>
            <person name="Lipzen A."/>
            <person name="Chen C."/>
            <person name="Yanf M."/>
            <person name="Daum C."/>
            <person name="Ng V."/>
            <person name="Clum A."/>
            <person name="Steindorff A."/>
            <person name="Ohm R."/>
            <person name="Martin F."/>
            <person name="Silar P."/>
            <person name="Natvig D."/>
            <person name="Lalanne C."/>
            <person name="Gautier V."/>
            <person name="Ament-velasquez S.L."/>
            <person name="Kruys A."/>
            <person name="Hutchinson M.I."/>
            <person name="Powell A.J."/>
            <person name="Barry K."/>
            <person name="Miller A.N."/>
            <person name="Grigoriev I.V."/>
            <person name="Debuchy R."/>
            <person name="Gladieux P."/>
            <person name="Thoren M.H."/>
            <person name="Johannesson H."/>
        </authorList>
    </citation>
    <scope>NUCLEOTIDE SEQUENCE</scope>
    <source>
        <strain evidence="2">SMH3391-2</strain>
    </source>
</reference>
<evidence type="ECO:0000313" key="2">
    <source>
        <dbReference type="EMBL" id="KAK0636003.1"/>
    </source>
</evidence>
<dbReference type="PANTHER" id="PTHR35040:SF9">
    <property type="entry name" value="4-LIKE CELL SURFACE PROTEIN, PUTATIVE (AFU_ORTHOLOGUE AFUA_4G14080)-RELATED"/>
    <property type="match status" value="1"/>
</dbReference>
<dbReference type="InterPro" id="IPR021986">
    <property type="entry name" value="Spherulin4"/>
</dbReference>
<dbReference type="PANTHER" id="PTHR35040">
    <property type="match status" value="1"/>
</dbReference>
<name>A0AA39XL27_9PEZI</name>
<dbReference type="EMBL" id="JAULSR010000001">
    <property type="protein sequence ID" value="KAK0636003.1"/>
    <property type="molecule type" value="Genomic_DNA"/>
</dbReference>
<gene>
    <name evidence="2" type="ORF">B0T17DRAFT_503497</name>
</gene>
<evidence type="ECO:0000256" key="1">
    <source>
        <dbReference type="SAM" id="SignalP"/>
    </source>
</evidence>
<keyword evidence="3" id="KW-1185">Reference proteome</keyword>
<accession>A0AA39XL27</accession>
<proteinExistence type="predicted"/>
<organism evidence="2 3">
    <name type="scientific">Bombardia bombarda</name>
    <dbReference type="NCBI Taxonomy" id="252184"/>
    <lineage>
        <taxon>Eukaryota</taxon>
        <taxon>Fungi</taxon>
        <taxon>Dikarya</taxon>
        <taxon>Ascomycota</taxon>
        <taxon>Pezizomycotina</taxon>
        <taxon>Sordariomycetes</taxon>
        <taxon>Sordariomycetidae</taxon>
        <taxon>Sordariales</taxon>
        <taxon>Lasiosphaeriaceae</taxon>
        <taxon>Bombardia</taxon>
    </lineage>
</organism>
<dbReference type="Proteomes" id="UP001174934">
    <property type="component" value="Unassembled WGS sequence"/>
</dbReference>
<dbReference type="AlphaFoldDB" id="A0AA39XL27"/>
<dbReference type="Pfam" id="PF12138">
    <property type="entry name" value="Spherulin4"/>
    <property type="match status" value="1"/>
</dbReference>
<feature type="chain" id="PRO_5041283345" evidence="1">
    <location>
        <begin position="20"/>
        <end position="336"/>
    </location>
</feature>
<sequence length="336" mass="35179">MKLLHYLTTAAALSTSTLALDVLLPLYTYPGGTTSLPDWQAAVDAIKANPTIHFYVILNPNNGPTGSGCDLTYGCNRDWTTGIAKLTALPNAQTLGYVYTRYGDTAQRSVAAIKADINNWAAWATAPTWDAAVTANIKVHGIFFDETGPTAATTALYRNLTTYARSTFGARAYATVLNPGGQVDRNAEAALFSYCSAIVLQETCWTSAVSTDCPAGTVPFSYAALKAGSGLPYDAGLRGKTSVLVHQFHGAAPTADNATLLAQLKGVAGLGLHSTYFTSADWSRTTVAPAPVGVFAALLKQARSAVAARSAVPGEGAEGVGFADSTRQWVGKPGWD</sequence>